<evidence type="ECO:0000256" key="1">
    <source>
        <dbReference type="SAM" id="MobiDB-lite"/>
    </source>
</evidence>
<feature type="domain" description="YdbS-like PH" evidence="3">
    <location>
        <begin position="86"/>
        <end position="164"/>
    </location>
</feature>
<keyword evidence="2" id="KW-0812">Transmembrane</keyword>
<comment type="caution">
    <text evidence="4">The sequence shown here is derived from an EMBL/GenBank/DDBJ whole genome shotgun (WGS) entry which is preliminary data.</text>
</comment>
<reference evidence="5" key="1">
    <citation type="journal article" date="2019" name="Int. J. Syst. Evol. Microbiol.">
        <title>The Global Catalogue of Microorganisms (GCM) 10K type strain sequencing project: providing services to taxonomists for standard genome sequencing and annotation.</title>
        <authorList>
            <consortium name="The Broad Institute Genomics Platform"/>
            <consortium name="The Broad Institute Genome Sequencing Center for Infectious Disease"/>
            <person name="Wu L."/>
            <person name="Ma J."/>
        </authorList>
    </citation>
    <scope>NUCLEOTIDE SEQUENCE [LARGE SCALE GENOMIC DNA]</scope>
    <source>
        <strain evidence="5">JCM 10425</strain>
    </source>
</reference>
<evidence type="ECO:0000313" key="5">
    <source>
        <dbReference type="Proteomes" id="UP001500967"/>
    </source>
</evidence>
<accession>A0ABP3EG28</accession>
<feature type="compositionally biased region" description="Basic and acidic residues" evidence="1">
    <location>
        <begin position="508"/>
        <end position="532"/>
    </location>
</feature>
<protein>
    <recommendedName>
        <fullName evidence="3">YdbS-like PH domain-containing protein</fullName>
    </recommendedName>
</protein>
<feature type="domain" description="YdbS-like PH" evidence="3">
    <location>
        <begin position="382"/>
        <end position="454"/>
    </location>
</feature>
<evidence type="ECO:0000259" key="3">
    <source>
        <dbReference type="Pfam" id="PF03703"/>
    </source>
</evidence>
<dbReference type="InterPro" id="IPR014529">
    <property type="entry name" value="UCP026631"/>
</dbReference>
<keyword evidence="5" id="KW-1185">Reference proteome</keyword>
<feature type="transmembrane region" description="Helical" evidence="2">
    <location>
        <begin position="211"/>
        <end position="233"/>
    </location>
</feature>
<gene>
    <name evidence="4" type="ORF">GCM10009539_52490</name>
</gene>
<sequence>MTSPHPPVSGATNDDAPTGPVLAPAAADGEFRRLHPLSPLIRGARGIGVVGALVSYQAWGNAGWRAVAIAAAVIVLGWFVVAWIAWRFTGFRVAARELHVRDGILSRRQRTIPLERVQAVDVVRPALARPFGLAEVRMEVVGGGKDAEAPLAYLTVGEAERLRVHLLRLAADAGAPARPVAAPDADADRPADAPAVTTAVGGLFVVNHKRLILSQLLTFNTLSAPFLLVFPILEFTSEDPSTATVFTFVSGIVGLIQVPVRRLLGEWGFTVGRDADGLRVHRGMLDVRNQTVPISRIQAVRIRRPLLWRPFGWVRIEIDVAGYGEGGEQESGRSALVPVASAAEAFAVLHAVLPTVPEAGPDALGLTPAPPRARRRAPFQHRRLAYAITDVALVTRSGWLTARHDVALFARAQSVRISQGPWQRALDLASVHLDPAGGHTTPTVLHQATADAGRVATRLVDLARAHRTGATDTGATDTGATDTGATDTGANDAFSGLPHLLGTTRAGESPETRRDPDYPRSEASEPDEPRTD</sequence>
<feature type="compositionally biased region" description="Low complexity" evidence="1">
    <location>
        <begin position="468"/>
        <end position="490"/>
    </location>
</feature>
<evidence type="ECO:0000313" key="4">
    <source>
        <dbReference type="EMBL" id="GAA0260511.1"/>
    </source>
</evidence>
<dbReference type="EMBL" id="BAAAGX010000020">
    <property type="protein sequence ID" value="GAA0260511.1"/>
    <property type="molecule type" value="Genomic_DNA"/>
</dbReference>
<dbReference type="InterPro" id="IPR005182">
    <property type="entry name" value="YdbS-like_PH"/>
</dbReference>
<proteinExistence type="predicted"/>
<dbReference type="Pfam" id="PF03703">
    <property type="entry name" value="bPH_2"/>
    <property type="match status" value="3"/>
</dbReference>
<organism evidence="4 5">
    <name type="scientific">Cryptosporangium japonicum</name>
    <dbReference type="NCBI Taxonomy" id="80872"/>
    <lineage>
        <taxon>Bacteria</taxon>
        <taxon>Bacillati</taxon>
        <taxon>Actinomycetota</taxon>
        <taxon>Actinomycetes</taxon>
        <taxon>Cryptosporangiales</taxon>
        <taxon>Cryptosporangiaceae</taxon>
        <taxon>Cryptosporangium</taxon>
    </lineage>
</organism>
<dbReference type="PANTHER" id="PTHR34473:SF2">
    <property type="entry name" value="UPF0699 TRANSMEMBRANE PROTEIN YDBT"/>
    <property type="match status" value="1"/>
</dbReference>
<evidence type="ECO:0000256" key="2">
    <source>
        <dbReference type="SAM" id="Phobius"/>
    </source>
</evidence>
<name>A0ABP3EG28_9ACTN</name>
<dbReference type="Proteomes" id="UP001500967">
    <property type="component" value="Unassembled WGS sequence"/>
</dbReference>
<keyword evidence="2" id="KW-1133">Transmembrane helix</keyword>
<dbReference type="PIRSF" id="PIRSF026631">
    <property type="entry name" value="UCP026631"/>
    <property type="match status" value="1"/>
</dbReference>
<feature type="domain" description="YdbS-like PH" evidence="3">
    <location>
        <begin position="274"/>
        <end position="345"/>
    </location>
</feature>
<feature type="transmembrane region" description="Helical" evidence="2">
    <location>
        <begin position="245"/>
        <end position="264"/>
    </location>
</feature>
<dbReference type="PANTHER" id="PTHR34473">
    <property type="entry name" value="UPF0699 TRANSMEMBRANE PROTEIN YDBS"/>
    <property type="match status" value="1"/>
</dbReference>
<feature type="transmembrane region" description="Helical" evidence="2">
    <location>
        <begin position="65"/>
        <end position="86"/>
    </location>
</feature>
<feature type="region of interest" description="Disordered" evidence="1">
    <location>
        <begin position="467"/>
        <end position="532"/>
    </location>
</feature>
<dbReference type="RefSeq" id="WP_344651576.1">
    <property type="nucleotide sequence ID" value="NZ_BAAAGX010000020.1"/>
</dbReference>
<keyword evidence="2" id="KW-0472">Membrane</keyword>